<proteinExistence type="predicted"/>
<sequence length="254" mass="28772">MLEPLNFVNESSDQDLLLDVPSNSSFPQAELRHPALRFGQQASTSSSSVYPNPARPYYGLPKAIHISLRASHRLQAFHVAVEARARLLRALNILEFKRALNDDRYRPTLLEDFYEEFTKLTQTGMVRDYQPKFNRLLARARSLTEQQQISCFVSGLKETICIDRLSLIDCAHDDVVEGTEEIEEDHEVAQISLNAITSTTTPQTIRVPGKIYGRPLMVLLNIGSTHNFLNHAWASRFELKTEEGEKMNVMVANG</sequence>
<dbReference type="Proteomes" id="UP001164250">
    <property type="component" value="Chromosome 9"/>
</dbReference>
<accession>A0ACC1AP41</accession>
<evidence type="ECO:0000313" key="2">
    <source>
        <dbReference type="Proteomes" id="UP001164250"/>
    </source>
</evidence>
<organism evidence="1 2">
    <name type="scientific">Pistacia atlantica</name>
    <dbReference type="NCBI Taxonomy" id="434234"/>
    <lineage>
        <taxon>Eukaryota</taxon>
        <taxon>Viridiplantae</taxon>
        <taxon>Streptophyta</taxon>
        <taxon>Embryophyta</taxon>
        <taxon>Tracheophyta</taxon>
        <taxon>Spermatophyta</taxon>
        <taxon>Magnoliopsida</taxon>
        <taxon>eudicotyledons</taxon>
        <taxon>Gunneridae</taxon>
        <taxon>Pentapetalae</taxon>
        <taxon>rosids</taxon>
        <taxon>malvids</taxon>
        <taxon>Sapindales</taxon>
        <taxon>Anacardiaceae</taxon>
        <taxon>Pistacia</taxon>
    </lineage>
</organism>
<reference evidence="2" key="1">
    <citation type="journal article" date="2023" name="G3 (Bethesda)">
        <title>Genome assembly and association tests identify interacting loci associated with vigor, precocity, and sex in interspecific pistachio rootstocks.</title>
        <authorList>
            <person name="Palmer W."/>
            <person name="Jacygrad E."/>
            <person name="Sagayaradj S."/>
            <person name="Cavanaugh K."/>
            <person name="Han R."/>
            <person name="Bertier L."/>
            <person name="Beede B."/>
            <person name="Kafkas S."/>
            <person name="Golino D."/>
            <person name="Preece J."/>
            <person name="Michelmore R."/>
        </authorList>
    </citation>
    <scope>NUCLEOTIDE SEQUENCE [LARGE SCALE GENOMIC DNA]</scope>
</reference>
<dbReference type="EMBL" id="CM047905">
    <property type="protein sequence ID" value="KAJ0088335.1"/>
    <property type="molecule type" value="Genomic_DNA"/>
</dbReference>
<gene>
    <name evidence="1" type="ORF">Patl1_32527</name>
</gene>
<protein>
    <submittedName>
        <fullName evidence="1">Uncharacterized protein</fullName>
    </submittedName>
</protein>
<comment type="caution">
    <text evidence="1">The sequence shown here is derived from an EMBL/GenBank/DDBJ whole genome shotgun (WGS) entry which is preliminary data.</text>
</comment>
<keyword evidence="2" id="KW-1185">Reference proteome</keyword>
<name>A0ACC1AP41_9ROSI</name>
<evidence type="ECO:0000313" key="1">
    <source>
        <dbReference type="EMBL" id="KAJ0088335.1"/>
    </source>
</evidence>